<sequence length="135" mass="15064">MGGVVVLHPQDSFNNHHDNLYSTHQTIKMVPTHMKHNHPSPTPNFTVSDRRRQTPPKKIVRKKGRTMEVVASEKSVKTTEFFAGFAFVDSPPPSSVPLPGFFMKNFVEARNDDPTTGLRRILGEIGIGLIELGNC</sequence>
<name>A0AAU9PNB2_9ASTR</name>
<evidence type="ECO:0000313" key="2">
    <source>
        <dbReference type="Proteomes" id="UP001157418"/>
    </source>
</evidence>
<comment type="caution">
    <text evidence="1">The sequence shown here is derived from an EMBL/GenBank/DDBJ whole genome shotgun (WGS) entry which is preliminary data.</text>
</comment>
<dbReference type="PANTHER" id="PTHR33670:SF17">
    <property type="entry name" value="ANTHER-SPECIFIC PROLINE-RICH PROTEIN APG"/>
    <property type="match status" value="1"/>
</dbReference>
<dbReference type="Proteomes" id="UP001157418">
    <property type="component" value="Unassembled WGS sequence"/>
</dbReference>
<protein>
    <submittedName>
        <fullName evidence="1">Uncharacterized protein</fullName>
    </submittedName>
</protein>
<accession>A0AAU9PNB2</accession>
<organism evidence="1 2">
    <name type="scientific">Lactuca virosa</name>
    <dbReference type="NCBI Taxonomy" id="75947"/>
    <lineage>
        <taxon>Eukaryota</taxon>
        <taxon>Viridiplantae</taxon>
        <taxon>Streptophyta</taxon>
        <taxon>Embryophyta</taxon>
        <taxon>Tracheophyta</taxon>
        <taxon>Spermatophyta</taxon>
        <taxon>Magnoliopsida</taxon>
        <taxon>eudicotyledons</taxon>
        <taxon>Gunneridae</taxon>
        <taxon>Pentapetalae</taxon>
        <taxon>asterids</taxon>
        <taxon>campanulids</taxon>
        <taxon>Asterales</taxon>
        <taxon>Asteraceae</taxon>
        <taxon>Cichorioideae</taxon>
        <taxon>Cichorieae</taxon>
        <taxon>Lactucinae</taxon>
        <taxon>Lactuca</taxon>
    </lineage>
</organism>
<keyword evidence="2" id="KW-1185">Reference proteome</keyword>
<dbReference type="AlphaFoldDB" id="A0AAU9PNB2"/>
<dbReference type="EMBL" id="CAKMRJ010005745">
    <property type="protein sequence ID" value="CAH1451865.1"/>
    <property type="molecule type" value="Genomic_DNA"/>
</dbReference>
<evidence type="ECO:0000313" key="1">
    <source>
        <dbReference type="EMBL" id="CAH1451865.1"/>
    </source>
</evidence>
<reference evidence="1 2" key="1">
    <citation type="submission" date="2022-01" db="EMBL/GenBank/DDBJ databases">
        <authorList>
            <person name="Xiong W."/>
            <person name="Schranz E."/>
        </authorList>
    </citation>
    <scope>NUCLEOTIDE SEQUENCE [LARGE SCALE GENOMIC DNA]</scope>
</reference>
<proteinExistence type="predicted"/>
<dbReference type="PANTHER" id="PTHR33670">
    <property type="entry name" value="SPLICING FACTOR, PROLINE- AND GLUTAMINE-RICH-LIKE"/>
    <property type="match status" value="1"/>
</dbReference>
<gene>
    <name evidence="1" type="ORF">LVIROSA_LOCUS37196</name>
</gene>